<protein>
    <recommendedName>
        <fullName evidence="4">Glycosyltransferase subfamily 4-like N-terminal domain-containing protein</fullName>
    </recommendedName>
</protein>
<accession>F4KZX3</accession>
<gene>
    <name evidence="2" type="ordered locus">Halhy_3691</name>
</gene>
<evidence type="ECO:0000256" key="1">
    <source>
        <dbReference type="SAM" id="MobiDB-lite"/>
    </source>
</evidence>
<dbReference type="OrthoDB" id="9794575at2"/>
<dbReference type="KEGG" id="hhy:Halhy_3691"/>
<evidence type="ECO:0000313" key="2">
    <source>
        <dbReference type="EMBL" id="AEE51543.1"/>
    </source>
</evidence>
<feature type="region of interest" description="Disordered" evidence="1">
    <location>
        <begin position="403"/>
        <end position="427"/>
    </location>
</feature>
<reference evidence="2 3" key="1">
    <citation type="journal article" date="2011" name="Stand. Genomic Sci.">
        <title>Complete genome sequence of Haliscomenobacter hydrossis type strain (O).</title>
        <authorList>
            <consortium name="US DOE Joint Genome Institute (JGI-PGF)"/>
            <person name="Daligault H."/>
            <person name="Lapidus A."/>
            <person name="Zeytun A."/>
            <person name="Nolan M."/>
            <person name="Lucas S."/>
            <person name="Del Rio T.G."/>
            <person name="Tice H."/>
            <person name="Cheng J.F."/>
            <person name="Tapia R."/>
            <person name="Han C."/>
            <person name="Goodwin L."/>
            <person name="Pitluck S."/>
            <person name="Liolios K."/>
            <person name="Pagani I."/>
            <person name="Ivanova N."/>
            <person name="Huntemann M."/>
            <person name="Mavromatis K."/>
            <person name="Mikhailova N."/>
            <person name="Pati A."/>
            <person name="Chen A."/>
            <person name="Palaniappan K."/>
            <person name="Land M."/>
            <person name="Hauser L."/>
            <person name="Brambilla E.M."/>
            <person name="Rohde M."/>
            <person name="Verbarg S."/>
            <person name="Goker M."/>
            <person name="Bristow J."/>
            <person name="Eisen J.A."/>
            <person name="Markowitz V."/>
            <person name="Hugenholtz P."/>
            <person name="Kyrpides N.C."/>
            <person name="Klenk H.P."/>
            <person name="Woyke T."/>
        </authorList>
    </citation>
    <scope>NUCLEOTIDE SEQUENCE [LARGE SCALE GENOMIC DNA]</scope>
    <source>
        <strain evidence="3">ATCC 27775 / DSM 1100 / LMG 10767 / O</strain>
    </source>
</reference>
<evidence type="ECO:0008006" key="4">
    <source>
        <dbReference type="Google" id="ProtNLM"/>
    </source>
</evidence>
<dbReference type="Proteomes" id="UP000008461">
    <property type="component" value="Chromosome"/>
</dbReference>
<reference key="2">
    <citation type="submission" date="2011-04" db="EMBL/GenBank/DDBJ databases">
        <title>Complete sequence of chromosome of Haliscomenobacter hydrossis DSM 1100.</title>
        <authorList>
            <consortium name="US DOE Joint Genome Institute (JGI-PGF)"/>
            <person name="Lucas S."/>
            <person name="Han J."/>
            <person name="Lapidus A."/>
            <person name="Bruce D."/>
            <person name="Goodwin L."/>
            <person name="Pitluck S."/>
            <person name="Peters L."/>
            <person name="Kyrpides N."/>
            <person name="Mavromatis K."/>
            <person name="Ivanova N."/>
            <person name="Ovchinnikova G."/>
            <person name="Pagani I."/>
            <person name="Daligault H."/>
            <person name="Detter J.C."/>
            <person name="Han C."/>
            <person name="Land M."/>
            <person name="Hauser L."/>
            <person name="Markowitz V."/>
            <person name="Cheng J.-F."/>
            <person name="Hugenholtz P."/>
            <person name="Woyke T."/>
            <person name="Wu D."/>
            <person name="Verbarg S."/>
            <person name="Frueling A."/>
            <person name="Brambilla E."/>
            <person name="Klenk H.-P."/>
            <person name="Eisen J.A."/>
        </authorList>
    </citation>
    <scope>NUCLEOTIDE SEQUENCE</scope>
    <source>
        <strain>DSM 1100</strain>
    </source>
</reference>
<evidence type="ECO:0000313" key="3">
    <source>
        <dbReference type="Proteomes" id="UP000008461"/>
    </source>
</evidence>
<name>F4KZX3_HALH1</name>
<proteinExistence type="predicted"/>
<sequence>MQKRGILQIAYYFPPIKTVGTLRNARFCQTATQHWAHISVITTAHFAIFEQETQGVGNPAVLRIPSFDFRWLVWRFSGKKATHFNPQLKKKPGMGWLRRALDSFPLSILLNDGGLLYILLGYWRACTLIKRGDITHVYSSFRPISDHFMAFLLVRRFPGLVWVADFRDVPVDPLLKNVFFSGFQHYVLRWILQRASVLTTVSEGLAIYLRQHYARPVKVLYNAPLAAQATLSSTHFFQKFTILYTGALYPGFQSAGPLFEALQNLLQAGQFSKTQIGIVVCGKDGALWRDWASRYQLGDILEDRGTISHEQTLELQRSTQINLLLSWNSPALQGIITSKVFEYFQAQKPILALINGSVEPELENLIHTYTSRSLVMAQPWDQHSTKLEQFLQLEFQRWKEGLTSTEPRREVPSWEGEMEKLKVKSEK</sequence>
<dbReference type="EMBL" id="CP002691">
    <property type="protein sequence ID" value="AEE51543.1"/>
    <property type="molecule type" value="Genomic_DNA"/>
</dbReference>
<dbReference type="AlphaFoldDB" id="F4KZX3"/>
<dbReference type="SUPFAM" id="SSF53756">
    <property type="entry name" value="UDP-Glycosyltransferase/glycogen phosphorylase"/>
    <property type="match status" value="1"/>
</dbReference>
<dbReference type="Gene3D" id="3.40.50.2000">
    <property type="entry name" value="Glycogen Phosphorylase B"/>
    <property type="match status" value="1"/>
</dbReference>
<dbReference type="eggNOG" id="COG0438">
    <property type="taxonomic scope" value="Bacteria"/>
</dbReference>
<keyword evidence="3" id="KW-1185">Reference proteome</keyword>
<dbReference type="STRING" id="760192.Halhy_3691"/>
<dbReference type="HOGENOM" id="CLU_642162_0_0_10"/>
<dbReference type="RefSeq" id="WP_013766082.1">
    <property type="nucleotide sequence ID" value="NC_015510.1"/>
</dbReference>
<organism evidence="2 3">
    <name type="scientific">Haliscomenobacter hydrossis (strain ATCC 27775 / DSM 1100 / LMG 10767 / O)</name>
    <dbReference type="NCBI Taxonomy" id="760192"/>
    <lineage>
        <taxon>Bacteria</taxon>
        <taxon>Pseudomonadati</taxon>
        <taxon>Bacteroidota</taxon>
        <taxon>Saprospiria</taxon>
        <taxon>Saprospirales</taxon>
        <taxon>Haliscomenobacteraceae</taxon>
        <taxon>Haliscomenobacter</taxon>
    </lineage>
</organism>